<evidence type="ECO:0000313" key="2">
    <source>
        <dbReference type="Proteomes" id="UP000694567"/>
    </source>
</evidence>
<dbReference type="Ensembl" id="ENSBOBT00000011858.1">
    <property type="protein sequence ID" value="ENSBOBP00000011577.1"/>
    <property type="gene ID" value="ENSBOBG00000007378.1"/>
</dbReference>
<reference evidence="1" key="2">
    <citation type="submission" date="2025-09" db="UniProtKB">
        <authorList>
            <consortium name="Ensembl"/>
        </authorList>
    </citation>
    <scope>IDENTIFICATION</scope>
</reference>
<evidence type="ECO:0000313" key="1">
    <source>
        <dbReference type="Ensembl" id="ENSBOBP00000011577.1"/>
    </source>
</evidence>
<dbReference type="Proteomes" id="UP000694567">
    <property type="component" value="Unplaced"/>
</dbReference>
<proteinExistence type="predicted"/>
<protein>
    <submittedName>
        <fullName evidence="1">Uncharacterized protein</fullName>
    </submittedName>
</protein>
<name>A0A8C0EZS7_BUBBB</name>
<keyword evidence="2" id="KW-1185">Reference proteome</keyword>
<dbReference type="AlphaFoldDB" id="A0A8C0EZS7"/>
<sequence length="85" mass="9923">MTFYAKYLSFSDPFAAHHEYMRQMMRSFSDPFGRDPFLSITDGGERTVDRRARTLVCLYLHSALEYLVSSYLCWFDLTQTCVSAT</sequence>
<organism evidence="1 2">
    <name type="scientific">Bubo bubo</name>
    <name type="common">Eurasian eagle-owl</name>
    <name type="synonym">Strix bubo</name>
    <dbReference type="NCBI Taxonomy" id="30461"/>
    <lineage>
        <taxon>Eukaryota</taxon>
        <taxon>Metazoa</taxon>
        <taxon>Chordata</taxon>
        <taxon>Craniata</taxon>
        <taxon>Vertebrata</taxon>
        <taxon>Euteleostomi</taxon>
        <taxon>Archelosauria</taxon>
        <taxon>Archosauria</taxon>
        <taxon>Dinosauria</taxon>
        <taxon>Saurischia</taxon>
        <taxon>Theropoda</taxon>
        <taxon>Coelurosauria</taxon>
        <taxon>Aves</taxon>
        <taxon>Neognathae</taxon>
        <taxon>Neoaves</taxon>
        <taxon>Telluraves</taxon>
        <taxon>Strigiformes</taxon>
        <taxon>Strigidae</taxon>
        <taxon>Bubo</taxon>
    </lineage>
</organism>
<accession>A0A8C0EZS7</accession>
<reference evidence="1" key="1">
    <citation type="submission" date="2025-08" db="UniProtKB">
        <authorList>
            <consortium name="Ensembl"/>
        </authorList>
    </citation>
    <scope>IDENTIFICATION</scope>
</reference>